<comment type="similarity">
    <text evidence="2">Belongs to the DNA repair metallo-beta-lactamase (DRMBL) family.</text>
</comment>
<dbReference type="Gene3D" id="3.40.50.12650">
    <property type="match status" value="1"/>
</dbReference>
<sequence length="723" mass="79630">MEQLLSLMNSKKNNKKSLSLRRMAAGLQAGSQQTANIVCTTVTVSPCGSITELPVAAAAAIESCHLNSSSCGILDINRSRDSAGEVLVVEEATETTATASSSKVLEKAESVVAFGSSSAADDKAEERVVASSGTRVCMYDEEGEEDDMDSEDFSDSFVLDDQSSVCFFSKGLDSEAVPCAEEEVNKKNNNKKSLDLSFRDSFYEAGTDWRSLYEIDEYGLPCSETAISNPKCPSAVIASLACKEDILLQGGPDGPVLGAQEFISGRPNWYKKDDSRLDIVRCPTRLKQVDLHTFLGVKRKPSPEKQLTAMVPGKQDIGKYLCSSSLVKQPAASAADFMAKFQRVNSSAGSPSGNGSHMKGRGGLRRWGGWGEQDGATRRCPFYKKIPGTPFTVDAFRYGGVDGCKAYFLTHFHSDHYGGLTKSWSHGLIFCTPVTARLVSMCLYVDMQWLRPVELSVPHVIEGVEVRFLEANHCPGASLILFQLPGGQRILHTGDFRACKGMQTYPELCGSRIFSLYLDTTYCDPKYKFPLQQDVIAFVVKVTRAAMAQNSRTLVVVGAYSIGKERVYLGIAKALGLKIFADQRRGRVLSSLDWPELTDRLCLDATSSMLHVLPISSLNVQKLRAYMQSFHPRYSAVLGFRPTGWTYSEKVGTNLDLLKPQRNGAVTIYGVPYSEHSSFTELQEFVQFIRPQKIIPTVNMGSASQRERMQSFFNQWLCVPHHH</sequence>
<evidence type="ECO:0000256" key="3">
    <source>
        <dbReference type="ARBA" id="ARBA00022763"/>
    </source>
</evidence>
<dbReference type="Proteomes" id="UP001497444">
    <property type="component" value="Chromosome 5"/>
</dbReference>
<evidence type="ECO:0000256" key="5">
    <source>
        <dbReference type="ARBA" id="ARBA00023242"/>
    </source>
</evidence>
<accession>A0ABP0X5I8</accession>
<evidence type="ECO:0000259" key="6">
    <source>
        <dbReference type="Pfam" id="PF07522"/>
    </source>
</evidence>
<evidence type="ECO:0000256" key="2">
    <source>
        <dbReference type="ARBA" id="ARBA00010304"/>
    </source>
</evidence>
<dbReference type="EMBL" id="OZ020100">
    <property type="protein sequence ID" value="CAK9273932.1"/>
    <property type="molecule type" value="Genomic_DNA"/>
</dbReference>
<keyword evidence="3" id="KW-0227">DNA damage</keyword>
<dbReference type="Gene3D" id="3.60.15.10">
    <property type="entry name" value="Ribonuclease Z/Hydroxyacylglutathione hydrolase-like"/>
    <property type="match status" value="1"/>
</dbReference>
<dbReference type="CDD" id="cd16273">
    <property type="entry name" value="SNM1A-1C-like_MBL-fold"/>
    <property type="match status" value="1"/>
</dbReference>
<evidence type="ECO:0000313" key="7">
    <source>
        <dbReference type="EMBL" id="CAK9273932.1"/>
    </source>
</evidence>
<gene>
    <name evidence="7" type="ORF">CSSPJE1EN1_LOCUS19410</name>
</gene>
<protein>
    <recommendedName>
        <fullName evidence="6">DNA repair metallo-beta-lactamase domain-containing protein</fullName>
    </recommendedName>
</protein>
<organism evidence="7 8">
    <name type="scientific">Sphagnum jensenii</name>
    <dbReference type="NCBI Taxonomy" id="128206"/>
    <lineage>
        <taxon>Eukaryota</taxon>
        <taxon>Viridiplantae</taxon>
        <taxon>Streptophyta</taxon>
        <taxon>Embryophyta</taxon>
        <taxon>Bryophyta</taxon>
        <taxon>Sphagnophytina</taxon>
        <taxon>Sphagnopsida</taxon>
        <taxon>Sphagnales</taxon>
        <taxon>Sphagnaceae</taxon>
        <taxon>Sphagnum</taxon>
    </lineage>
</organism>
<name>A0ABP0X5I8_9BRYO</name>
<dbReference type="InterPro" id="IPR036866">
    <property type="entry name" value="RibonucZ/Hydroxyglut_hydro"/>
</dbReference>
<keyword evidence="4" id="KW-0234">DNA repair</keyword>
<reference evidence="7" key="1">
    <citation type="submission" date="2024-02" db="EMBL/GenBank/DDBJ databases">
        <authorList>
            <consortium name="ELIXIR-Norway"/>
            <consortium name="Elixir Norway"/>
        </authorList>
    </citation>
    <scope>NUCLEOTIDE SEQUENCE</scope>
</reference>
<feature type="domain" description="DNA repair metallo-beta-lactamase" evidence="6">
    <location>
        <begin position="596"/>
        <end position="701"/>
    </location>
</feature>
<dbReference type="PANTHER" id="PTHR23240">
    <property type="entry name" value="DNA CROSS-LINK REPAIR PROTEIN PSO2/SNM1-RELATED"/>
    <property type="match status" value="1"/>
</dbReference>
<proteinExistence type="inferred from homology"/>
<keyword evidence="8" id="KW-1185">Reference proteome</keyword>
<dbReference type="InterPro" id="IPR011084">
    <property type="entry name" value="DRMBL"/>
</dbReference>
<comment type="subcellular location">
    <subcellularLocation>
        <location evidence="1">Nucleus</location>
    </subcellularLocation>
</comment>
<dbReference type="SUPFAM" id="SSF56281">
    <property type="entry name" value="Metallo-hydrolase/oxidoreductase"/>
    <property type="match status" value="1"/>
</dbReference>
<evidence type="ECO:0000313" key="8">
    <source>
        <dbReference type="Proteomes" id="UP001497444"/>
    </source>
</evidence>
<evidence type="ECO:0000256" key="4">
    <source>
        <dbReference type="ARBA" id="ARBA00023204"/>
    </source>
</evidence>
<evidence type="ECO:0000256" key="1">
    <source>
        <dbReference type="ARBA" id="ARBA00004123"/>
    </source>
</evidence>
<dbReference type="PANTHER" id="PTHR23240:SF36">
    <property type="entry name" value="DNA CROSS-LINK REPAIR PROTEIN SNM1"/>
    <property type="match status" value="1"/>
</dbReference>
<dbReference type="Pfam" id="PF07522">
    <property type="entry name" value="DRMBL"/>
    <property type="match status" value="1"/>
</dbReference>
<keyword evidence="5" id="KW-0539">Nucleus</keyword>